<accession>A0A835QFE7</accession>
<dbReference type="AlphaFoldDB" id="A0A835QFE7"/>
<name>A0A835QFE7_VANPL</name>
<gene>
    <name evidence="1" type="ORF">HPP92_016766</name>
</gene>
<dbReference type="EMBL" id="JADCNM010000008">
    <property type="protein sequence ID" value="KAG0472220.1"/>
    <property type="molecule type" value="Genomic_DNA"/>
</dbReference>
<comment type="caution">
    <text evidence="1">The sequence shown here is derived from an EMBL/GenBank/DDBJ whole genome shotgun (WGS) entry which is preliminary data.</text>
</comment>
<proteinExistence type="predicted"/>
<evidence type="ECO:0000313" key="2">
    <source>
        <dbReference type="Proteomes" id="UP000639772"/>
    </source>
</evidence>
<dbReference type="Proteomes" id="UP000639772">
    <property type="component" value="Unassembled WGS sequence"/>
</dbReference>
<evidence type="ECO:0000313" key="1">
    <source>
        <dbReference type="EMBL" id="KAG0472220.1"/>
    </source>
</evidence>
<protein>
    <submittedName>
        <fullName evidence="1">Uncharacterized protein</fullName>
    </submittedName>
</protein>
<sequence>MDDGSKREDVGADTYNRRWDRPSALSDRITSVLACRIHKVDEQESTSRKPFKDSVVHRHINLSRSNALFPVHLHRDSLRTAGRTPDATWTVEGEARWMLSVRLREAWGIDLAGLEE</sequence>
<reference evidence="1 2" key="1">
    <citation type="journal article" date="2020" name="Nat. Food">
        <title>A phased Vanilla planifolia genome enables genetic improvement of flavour and production.</title>
        <authorList>
            <person name="Hasing T."/>
            <person name="Tang H."/>
            <person name="Brym M."/>
            <person name="Khazi F."/>
            <person name="Huang T."/>
            <person name="Chambers A.H."/>
        </authorList>
    </citation>
    <scope>NUCLEOTIDE SEQUENCE [LARGE SCALE GENOMIC DNA]</scope>
    <source>
        <tissue evidence="1">Leaf</tissue>
    </source>
</reference>
<organism evidence="1 2">
    <name type="scientific">Vanilla planifolia</name>
    <name type="common">Vanilla</name>
    <dbReference type="NCBI Taxonomy" id="51239"/>
    <lineage>
        <taxon>Eukaryota</taxon>
        <taxon>Viridiplantae</taxon>
        <taxon>Streptophyta</taxon>
        <taxon>Embryophyta</taxon>
        <taxon>Tracheophyta</taxon>
        <taxon>Spermatophyta</taxon>
        <taxon>Magnoliopsida</taxon>
        <taxon>Liliopsida</taxon>
        <taxon>Asparagales</taxon>
        <taxon>Orchidaceae</taxon>
        <taxon>Vanilloideae</taxon>
        <taxon>Vanilleae</taxon>
        <taxon>Vanilla</taxon>
    </lineage>
</organism>